<protein>
    <recommendedName>
        <fullName evidence="2">Pesticidal crystal protein Cry22Aa Ig-like domain-containing protein</fullName>
    </recommendedName>
</protein>
<evidence type="ECO:0000256" key="1">
    <source>
        <dbReference type="SAM" id="SignalP"/>
    </source>
</evidence>
<evidence type="ECO:0000259" key="2">
    <source>
        <dbReference type="Pfam" id="PF16403"/>
    </source>
</evidence>
<name>H6REJ1_9BACT</name>
<reference evidence="3" key="1">
    <citation type="journal article" date="2012" name="Environ. Microbiol.">
        <title>Genomic content of uncultured Bacteroidetes from contrasting oceanic provinces in the North Atlantic Ocean.</title>
        <authorList>
            <person name="Gomez-Pereira P.R."/>
            <person name="Schuler M."/>
            <person name="Fuchs B.M."/>
            <person name="Bennke C."/>
            <person name="Teeling H."/>
            <person name="Waldmann J."/>
            <person name="Richter M."/>
            <person name="Barbe V."/>
            <person name="Bataille E."/>
            <person name="Glockner F.O."/>
            <person name="Amann R."/>
        </authorList>
    </citation>
    <scope>NUCLEOTIDE SEQUENCE</scope>
</reference>
<feature type="domain" description="Pesticidal crystal protein Cry22Aa Ig-like" evidence="2">
    <location>
        <begin position="37"/>
        <end position="108"/>
    </location>
</feature>
<evidence type="ECO:0000313" key="3">
    <source>
        <dbReference type="EMBL" id="CCF99452.1"/>
    </source>
</evidence>
<accession>H6REJ1</accession>
<dbReference type="Pfam" id="PF16403">
    <property type="entry name" value="Bact_surface_Ig-like"/>
    <property type="match status" value="1"/>
</dbReference>
<dbReference type="EMBL" id="FO117579">
    <property type="protein sequence ID" value="CCF99452.1"/>
    <property type="molecule type" value="Genomic_DNA"/>
</dbReference>
<reference evidence="3" key="2">
    <citation type="submission" date="2012-02" db="EMBL/GenBank/DDBJ databases">
        <authorList>
            <person name="Genoscope - CEA"/>
        </authorList>
    </citation>
    <scope>NUCLEOTIDE SEQUENCE</scope>
</reference>
<sequence length="221" mass="24275">MKKILYVFLGLSFAFSCSSNSEDESEETIQDSEPPIITLLGENPQVMFLDDVYQELGAVATDNIDGDITNSITISSNVNVSETGSYNVIYNVVDSSNNSSIATRAVNITDPIIGTWTLISEEWLGAGSWPVGQVRGCFLSSDEGSPDQFIFTETSVTKNVWECFQDGTLAEDLVVYGPTSWTNIGANSYLIDGFTLEVTFIDGNQIQTPFDDDILQTWIRN</sequence>
<proteinExistence type="predicted"/>
<dbReference type="InterPro" id="IPR013783">
    <property type="entry name" value="Ig-like_fold"/>
</dbReference>
<organism evidence="3">
    <name type="scientific">uncultured Flavobacteriia bacterium</name>
    <dbReference type="NCBI Taxonomy" id="212695"/>
    <lineage>
        <taxon>Bacteria</taxon>
        <taxon>Pseudomonadati</taxon>
        <taxon>Bacteroidota</taxon>
        <taxon>Flavobacteriia</taxon>
        <taxon>environmental samples</taxon>
    </lineage>
</organism>
<dbReference type="Gene3D" id="2.60.40.10">
    <property type="entry name" value="Immunoglobulins"/>
    <property type="match status" value="1"/>
</dbReference>
<feature type="chain" id="PRO_5003605929" description="Pesticidal crystal protein Cry22Aa Ig-like domain-containing protein" evidence="1">
    <location>
        <begin position="22"/>
        <end position="221"/>
    </location>
</feature>
<dbReference type="AlphaFoldDB" id="H6REJ1"/>
<dbReference type="PROSITE" id="PS51257">
    <property type="entry name" value="PROKAR_LIPOPROTEIN"/>
    <property type="match status" value="1"/>
</dbReference>
<keyword evidence="1" id="KW-0732">Signal</keyword>
<feature type="signal peptide" evidence="1">
    <location>
        <begin position="1"/>
        <end position="21"/>
    </location>
</feature>
<dbReference type="InterPro" id="IPR032179">
    <property type="entry name" value="Cry22Aa_Ig-like"/>
</dbReference>
<gene>
    <name evidence="3" type="ORF">VIS_S3BDA80045</name>
</gene>